<dbReference type="InterPro" id="IPR021886">
    <property type="entry name" value="MgsA_C"/>
</dbReference>
<proteinExistence type="inferred from homology"/>
<evidence type="ECO:0000256" key="1">
    <source>
        <dbReference type="ARBA" id="ARBA00002393"/>
    </source>
</evidence>
<name>A0ABQ1UKH8_9BACT</name>
<dbReference type="SUPFAM" id="SSF48019">
    <property type="entry name" value="post-AAA+ oligomerization domain-like"/>
    <property type="match status" value="1"/>
</dbReference>
<comment type="caution">
    <text evidence="8">The sequence shown here is derived from an EMBL/GenBank/DDBJ whole genome shotgun (WGS) entry which is preliminary data.</text>
</comment>
<evidence type="ECO:0000256" key="3">
    <source>
        <dbReference type="ARBA" id="ARBA00020776"/>
    </source>
</evidence>
<sequence length="484" mass="52985">MKAAVNKAAWTRKEFFINGKGKEATSLPPTFAPYLGYMATGSLFDSDSSTSSSNSAAPAARPGAPLAERRRPHTLADYAGQQHLVGPEGVLRRYLNGGRLPSLILWGPPGVGKTTLAHLLADELKLPFAALSAINAGVKDVREVIEKARKQRNAILFIDEIHRFSKSQQDALLGAVEQGVVTLIGATTENPSFEVIPALLSRAQVYVLEPLDKDVLISIVDKALAEDEILKQRKVRMAEYGALLTISGGDARKLLNLLEIVVEASRPDPATGEIVITDEVVQKLAQQHLARYDKGGEMHYDVISAFIKSIRGSDPNAAVYWLAVMLEGGEDPKFIARRLLILASEDVGNANPNALMLAQSCFQAVTVIGMPESEIILSQTVVYLATSVKSNASYLAIKQARSLVRQQGVQPVPIPLRNAPTKLMKQLGYGNEYQYSHDYAGNFAYQEFLPESLSGTVFYEPGQNASEAKMRERLRQWWGEKYGY</sequence>
<evidence type="ECO:0000313" key="8">
    <source>
        <dbReference type="EMBL" id="GGF19107.1"/>
    </source>
</evidence>
<dbReference type="EMBL" id="BMHT01000006">
    <property type="protein sequence ID" value="GGF19107.1"/>
    <property type="molecule type" value="Genomic_DNA"/>
</dbReference>
<comment type="similarity">
    <text evidence="2">Belongs to the AAA ATPase family. RarA/MGS1/WRNIP1 subfamily.</text>
</comment>
<dbReference type="Pfam" id="PF00004">
    <property type="entry name" value="AAA"/>
    <property type="match status" value="1"/>
</dbReference>
<dbReference type="CDD" id="cd00009">
    <property type="entry name" value="AAA"/>
    <property type="match status" value="1"/>
</dbReference>
<dbReference type="Pfam" id="PF16193">
    <property type="entry name" value="AAA_assoc_2"/>
    <property type="match status" value="1"/>
</dbReference>
<feature type="region of interest" description="Disordered" evidence="6">
    <location>
        <begin position="48"/>
        <end position="67"/>
    </location>
</feature>
<evidence type="ECO:0000259" key="7">
    <source>
        <dbReference type="SMART" id="SM00382"/>
    </source>
</evidence>
<dbReference type="InterPro" id="IPR003959">
    <property type="entry name" value="ATPase_AAA_core"/>
</dbReference>
<dbReference type="CDD" id="cd18139">
    <property type="entry name" value="HLD_clamp_RarA"/>
    <property type="match status" value="1"/>
</dbReference>
<keyword evidence="9" id="KW-1185">Reference proteome</keyword>
<dbReference type="InterPro" id="IPR008921">
    <property type="entry name" value="DNA_pol3_clamp-load_cplx_C"/>
</dbReference>
<dbReference type="Proteomes" id="UP000632273">
    <property type="component" value="Unassembled WGS sequence"/>
</dbReference>
<gene>
    <name evidence="8" type="ORF">GCM10011383_33280</name>
</gene>
<keyword evidence="4" id="KW-0547">Nucleotide-binding</keyword>
<reference evidence="9" key="1">
    <citation type="journal article" date="2019" name="Int. J. Syst. Evol. Microbiol.">
        <title>The Global Catalogue of Microorganisms (GCM) 10K type strain sequencing project: providing services to taxonomists for standard genome sequencing and annotation.</title>
        <authorList>
            <consortium name="The Broad Institute Genomics Platform"/>
            <consortium name="The Broad Institute Genome Sequencing Center for Infectious Disease"/>
            <person name="Wu L."/>
            <person name="Ma J."/>
        </authorList>
    </citation>
    <scope>NUCLEOTIDE SEQUENCE [LARGE SCALE GENOMIC DNA]</scope>
    <source>
        <strain evidence="9">CGMCC 1.15197</strain>
    </source>
</reference>
<dbReference type="SMART" id="SM00382">
    <property type="entry name" value="AAA"/>
    <property type="match status" value="1"/>
</dbReference>
<dbReference type="PANTHER" id="PTHR13779:SF7">
    <property type="entry name" value="ATPASE WRNIP1"/>
    <property type="match status" value="1"/>
</dbReference>
<dbReference type="SUPFAM" id="SSF52540">
    <property type="entry name" value="P-loop containing nucleoside triphosphate hydrolases"/>
    <property type="match status" value="1"/>
</dbReference>
<dbReference type="InterPro" id="IPR032423">
    <property type="entry name" value="AAA_assoc_2"/>
</dbReference>
<dbReference type="Pfam" id="PF12002">
    <property type="entry name" value="MgsA_C"/>
    <property type="match status" value="1"/>
</dbReference>
<feature type="compositionally biased region" description="Low complexity" evidence="6">
    <location>
        <begin position="48"/>
        <end position="66"/>
    </location>
</feature>
<dbReference type="PANTHER" id="PTHR13779">
    <property type="entry name" value="WERNER HELICASE-INTERACTING PROTEIN 1 FAMILY MEMBER"/>
    <property type="match status" value="1"/>
</dbReference>
<comment type="function">
    <text evidence="1">DNA-dependent ATPase that plays important roles in cellular responses to stalled DNA replication processes.</text>
</comment>
<evidence type="ECO:0000313" key="9">
    <source>
        <dbReference type="Proteomes" id="UP000632273"/>
    </source>
</evidence>
<accession>A0ABQ1UKH8</accession>
<dbReference type="InterPro" id="IPR051314">
    <property type="entry name" value="AAA_ATPase_RarA/MGS1/WRNIP1"/>
</dbReference>
<organism evidence="8 9">
    <name type="scientific">Hymenobacter cavernae</name>
    <dbReference type="NCBI Taxonomy" id="2044852"/>
    <lineage>
        <taxon>Bacteria</taxon>
        <taxon>Pseudomonadati</taxon>
        <taxon>Bacteroidota</taxon>
        <taxon>Cytophagia</taxon>
        <taxon>Cytophagales</taxon>
        <taxon>Hymenobacteraceae</taxon>
        <taxon>Hymenobacter</taxon>
    </lineage>
</organism>
<evidence type="ECO:0000256" key="4">
    <source>
        <dbReference type="ARBA" id="ARBA00022741"/>
    </source>
</evidence>
<evidence type="ECO:0000256" key="2">
    <source>
        <dbReference type="ARBA" id="ARBA00008959"/>
    </source>
</evidence>
<dbReference type="Gene3D" id="1.10.8.60">
    <property type="match status" value="1"/>
</dbReference>
<dbReference type="InterPro" id="IPR027417">
    <property type="entry name" value="P-loop_NTPase"/>
</dbReference>
<evidence type="ECO:0000256" key="5">
    <source>
        <dbReference type="ARBA" id="ARBA00022840"/>
    </source>
</evidence>
<dbReference type="Gene3D" id="3.40.50.300">
    <property type="entry name" value="P-loop containing nucleotide triphosphate hydrolases"/>
    <property type="match status" value="1"/>
</dbReference>
<dbReference type="InterPro" id="IPR003593">
    <property type="entry name" value="AAA+_ATPase"/>
</dbReference>
<evidence type="ECO:0000256" key="6">
    <source>
        <dbReference type="SAM" id="MobiDB-lite"/>
    </source>
</evidence>
<dbReference type="Gene3D" id="1.10.3710.10">
    <property type="entry name" value="DNA polymerase III clamp loader subunits, C-terminal domain"/>
    <property type="match status" value="1"/>
</dbReference>
<feature type="domain" description="AAA+ ATPase" evidence="7">
    <location>
        <begin position="99"/>
        <end position="211"/>
    </location>
</feature>
<protein>
    <recommendedName>
        <fullName evidence="3">Replication-associated recombination protein A</fullName>
    </recommendedName>
</protein>
<dbReference type="Gene3D" id="1.20.272.10">
    <property type="match status" value="1"/>
</dbReference>
<keyword evidence="5" id="KW-0067">ATP-binding</keyword>